<dbReference type="Pfam" id="PF12146">
    <property type="entry name" value="Hydrolase_4"/>
    <property type="match status" value="1"/>
</dbReference>
<dbReference type="PANTHER" id="PTHR11614">
    <property type="entry name" value="PHOSPHOLIPASE-RELATED"/>
    <property type="match status" value="1"/>
</dbReference>
<gene>
    <name evidence="2" type="ORF">K8V70_07015</name>
</gene>
<protein>
    <submittedName>
        <fullName evidence="2">Alpha/beta hydrolase</fullName>
    </submittedName>
</protein>
<comment type="caution">
    <text evidence="2">The sequence shown here is derived from an EMBL/GenBank/DDBJ whole genome shotgun (WGS) entry which is preliminary data.</text>
</comment>
<organism evidence="2 3">
    <name type="scientific">Enorma phocaeensis</name>
    <dbReference type="NCBI Taxonomy" id="1871019"/>
    <lineage>
        <taxon>Bacteria</taxon>
        <taxon>Bacillati</taxon>
        <taxon>Actinomycetota</taxon>
        <taxon>Coriobacteriia</taxon>
        <taxon>Coriobacteriales</taxon>
        <taxon>Coriobacteriaceae</taxon>
        <taxon>Enorma</taxon>
    </lineage>
</organism>
<name>A0A921LTP7_9ACTN</name>
<dbReference type="InterPro" id="IPR022742">
    <property type="entry name" value="Hydrolase_4"/>
</dbReference>
<evidence type="ECO:0000313" key="3">
    <source>
        <dbReference type="Proteomes" id="UP000753256"/>
    </source>
</evidence>
<reference evidence="2" key="2">
    <citation type="submission" date="2021-09" db="EMBL/GenBank/DDBJ databases">
        <authorList>
            <person name="Gilroy R."/>
        </authorList>
    </citation>
    <scope>NUCLEOTIDE SEQUENCE</scope>
    <source>
        <strain evidence="2">ChiHjej13B12-9602</strain>
    </source>
</reference>
<dbReference type="Gene3D" id="3.40.50.1820">
    <property type="entry name" value="alpha/beta hydrolase"/>
    <property type="match status" value="1"/>
</dbReference>
<dbReference type="SUPFAM" id="SSF53474">
    <property type="entry name" value="alpha/beta-Hydrolases"/>
    <property type="match status" value="1"/>
</dbReference>
<dbReference type="RefSeq" id="WP_273190475.1">
    <property type="nucleotide sequence ID" value="NZ_DYUZ01000029.1"/>
</dbReference>
<sequence length="300" mass="32209">MRARLWEPEGSGAGERPRVLVQIIHGMSEHIGRYEWFADELCKAGYAVCAHDQIGHGMTAAGPDDLGHLPIDGGAGLLLADVERAYEEACELFGVRDLPHVIFGHSLGSFIARVYLTRSGADAVGAVICGTGQQPAPLARAGNALCHILARVRGERSRSHLVHALAVGAYGRAIQDARTPFDWLSTDSAVVDAYIADPLCGREFTVGGYAAVTALAVAAQDRTLANRIPRTLPMLFIAGEGDPVGDFGSGVQRAVEQYRALGMERVQETVYPGMRHEILNEPHRSRVVADILAWLQGLGL</sequence>
<accession>A0A921LTP7</accession>
<feature type="domain" description="Serine aminopeptidase S33" evidence="1">
    <location>
        <begin position="16"/>
        <end position="282"/>
    </location>
</feature>
<dbReference type="GO" id="GO:0016787">
    <property type="term" value="F:hydrolase activity"/>
    <property type="evidence" value="ECO:0007669"/>
    <property type="project" value="UniProtKB-KW"/>
</dbReference>
<dbReference type="InterPro" id="IPR029058">
    <property type="entry name" value="AB_hydrolase_fold"/>
</dbReference>
<proteinExistence type="predicted"/>
<keyword evidence="2" id="KW-0378">Hydrolase</keyword>
<dbReference type="AlphaFoldDB" id="A0A921LTP7"/>
<evidence type="ECO:0000259" key="1">
    <source>
        <dbReference type="Pfam" id="PF12146"/>
    </source>
</evidence>
<dbReference type="Proteomes" id="UP000753256">
    <property type="component" value="Unassembled WGS sequence"/>
</dbReference>
<reference evidence="2" key="1">
    <citation type="journal article" date="2021" name="PeerJ">
        <title>Extensive microbial diversity within the chicken gut microbiome revealed by metagenomics and culture.</title>
        <authorList>
            <person name="Gilroy R."/>
            <person name="Ravi A."/>
            <person name="Getino M."/>
            <person name="Pursley I."/>
            <person name="Horton D.L."/>
            <person name="Alikhan N.F."/>
            <person name="Baker D."/>
            <person name="Gharbi K."/>
            <person name="Hall N."/>
            <person name="Watson M."/>
            <person name="Adriaenssens E.M."/>
            <person name="Foster-Nyarko E."/>
            <person name="Jarju S."/>
            <person name="Secka A."/>
            <person name="Antonio M."/>
            <person name="Oren A."/>
            <person name="Chaudhuri R.R."/>
            <person name="La Ragione R."/>
            <person name="Hildebrand F."/>
            <person name="Pallen M.J."/>
        </authorList>
    </citation>
    <scope>NUCLEOTIDE SEQUENCE</scope>
    <source>
        <strain evidence="2">ChiHjej13B12-9602</strain>
    </source>
</reference>
<evidence type="ECO:0000313" key="2">
    <source>
        <dbReference type="EMBL" id="HJG37591.1"/>
    </source>
</evidence>
<dbReference type="EMBL" id="DYUZ01000029">
    <property type="protein sequence ID" value="HJG37591.1"/>
    <property type="molecule type" value="Genomic_DNA"/>
</dbReference>
<dbReference type="InterPro" id="IPR051044">
    <property type="entry name" value="MAG_DAG_Lipase"/>
</dbReference>